<name>A0A1I7SY61_9PELO</name>
<reference evidence="3" key="1">
    <citation type="submission" date="2016-11" db="UniProtKB">
        <authorList>
            <consortium name="WormBaseParasite"/>
        </authorList>
    </citation>
    <scope>IDENTIFICATION</scope>
</reference>
<dbReference type="AlphaFoldDB" id="A0A1I7SY61"/>
<keyword evidence="2" id="KW-1185">Reference proteome</keyword>
<accession>A0A1I7SY61</accession>
<evidence type="ECO:0000313" key="3">
    <source>
        <dbReference type="WBParaSite" id="Csp11.Scaffold282.g716.t1"/>
    </source>
</evidence>
<evidence type="ECO:0000256" key="1">
    <source>
        <dbReference type="SAM" id="MobiDB-lite"/>
    </source>
</evidence>
<dbReference type="Proteomes" id="UP000095282">
    <property type="component" value="Unplaced"/>
</dbReference>
<protein>
    <submittedName>
        <fullName evidence="3">Anaphase-promoting complex subunit 13</fullName>
    </submittedName>
</protein>
<dbReference type="WBParaSite" id="Csp11.Scaffold282.g716.t1">
    <property type="protein sequence ID" value="Csp11.Scaffold282.g716.t1"/>
    <property type="gene ID" value="Csp11.Scaffold282.g716"/>
</dbReference>
<feature type="region of interest" description="Disordered" evidence="1">
    <location>
        <begin position="71"/>
        <end position="101"/>
    </location>
</feature>
<organism evidence="2 3">
    <name type="scientific">Caenorhabditis tropicalis</name>
    <dbReference type="NCBI Taxonomy" id="1561998"/>
    <lineage>
        <taxon>Eukaryota</taxon>
        <taxon>Metazoa</taxon>
        <taxon>Ecdysozoa</taxon>
        <taxon>Nematoda</taxon>
        <taxon>Chromadorea</taxon>
        <taxon>Rhabditida</taxon>
        <taxon>Rhabditina</taxon>
        <taxon>Rhabditomorpha</taxon>
        <taxon>Rhabditoidea</taxon>
        <taxon>Rhabditidae</taxon>
        <taxon>Peloderinae</taxon>
        <taxon>Caenorhabditis</taxon>
    </lineage>
</organism>
<sequence length="101" mass="11675">MTDGVNPANNKTGGSPNEVRIESNPVKLFSSAERPETPTGNNSNREIDIYLISQNVQKWEKLEELEKIYEEQSIQENGWRNRRSESSDDVEDPQPRRDQEK</sequence>
<proteinExistence type="predicted"/>
<evidence type="ECO:0000313" key="2">
    <source>
        <dbReference type="Proteomes" id="UP000095282"/>
    </source>
</evidence>
<feature type="region of interest" description="Disordered" evidence="1">
    <location>
        <begin position="1"/>
        <end position="47"/>
    </location>
</feature>